<dbReference type="Gene3D" id="2.40.30.10">
    <property type="entry name" value="Translation factors"/>
    <property type="match status" value="1"/>
</dbReference>
<comment type="subunit">
    <text evidence="7">Part of the 50S ribosomal subunit. Forms a cluster with proteins L14 and L19.</text>
</comment>
<comment type="function">
    <text evidence="1">One of the primary rRNA binding proteins, it binds directly near the 3'-end of the 23S rRNA, where it nucleates assembly of the 50S subunit.</text>
</comment>
<dbReference type="InterPro" id="IPR019927">
    <property type="entry name" value="Ribosomal_uL3_bac/org-type"/>
</dbReference>
<dbReference type="InterPro" id="IPR009000">
    <property type="entry name" value="Transl_B-barrel_sf"/>
</dbReference>
<dbReference type="Pfam" id="PF00297">
    <property type="entry name" value="Ribosomal_L3"/>
    <property type="match status" value="1"/>
</dbReference>
<evidence type="ECO:0000256" key="3">
    <source>
        <dbReference type="ARBA" id="ARBA00022730"/>
    </source>
</evidence>
<dbReference type="PANTHER" id="PTHR11229:SF16">
    <property type="entry name" value="LARGE RIBOSOMAL SUBUNIT PROTEIN UL3C"/>
    <property type="match status" value="1"/>
</dbReference>
<accession>A0A2P8R3S6</accession>
<gene>
    <name evidence="10" type="ORF">CQ405_01010</name>
</gene>
<evidence type="ECO:0000256" key="8">
    <source>
        <dbReference type="NCBIfam" id="TIGR03625"/>
    </source>
</evidence>
<protein>
    <recommendedName>
        <fullName evidence="8">50S ribosomal protein L3</fullName>
    </recommendedName>
</protein>
<evidence type="ECO:0000256" key="4">
    <source>
        <dbReference type="ARBA" id="ARBA00022884"/>
    </source>
</evidence>
<evidence type="ECO:0000256" key="7">
    <source>
        <dbReference type="ARBA" id="ARBA00025982"/>
    </source>
</evidence>
<evidence type="ECO:0000256" key="9">
    <source>
        <dbReference type="SAM" id="MobiDB-lite"/>
    </source>
</evidence>
<evidence type="ECO:0000313" key="11">
    <source>
        <dbReference type="Proteomes" id="UP000240535"/>
    </source>
</evidence>
<keyword evidence="11" id="KW-1185">Reference proteome</keyword>
<dbReference type="NCBIfam" id="TIGR03625">
    <property type="entry name" value="L3_bact"/>
    <property type="match status" value="1"/>
</dbReference>
<comment type="caution">
    <text evidence="10">The sequence shown here is derived from an EMBL/GenBank/DDBJ whole genome shotgun (WGS) entry which is preliminary data.</text>
</comment>
<keyword evidence="6" id="KW-0687">Ribonucleoprotein</keyword>
<feature type="region of interest" description="Disordered" evidence="9">
    <location>
        <begin position="116"/>
        <end position="137"/>
    </location>
</feature>
<evidence type="ECO:0000256" key="1">
    <source>
        <dbReference type="ARBA" id="ARBA00002570"/>
    </source>
</evidence>
<keyword evidence="3" id="KW-0699">rRNA-binding</keyword>
<dbReference type="EMBL" id="PDHH01000001">
    <property type="protein sequence ID" value="PSM53156.1"/>
    <property type="molecule type" value="Genomic_DNA"/>
</dbReference>
<evidence type="ECO:0000256" key="2">
    <source>
        <dbReference type="ARBA" id="ARBA00006540"/>
    </source>
</evidence>
<dbReference type="RefSeq" id="WP_106869665.1">
    <property type="nucleotide sequence ID" value="NZ_CP053841.1"/>
</dbReference>
<dbReference type="OrthoDB" id="9806135at2"/>
<keyword evidence="4" id="KW-0694">RNA-binding</keyword>
<keyword evidence="5 10" id="KW-0689">Ribosomal protein</keyword>
<reference evidence="11" key="1">
    <citation type="submission" date="2017-10" db="EMBL/GenBank/DDBJ databases">
        <title>Campylobacter species from seals.</title>
        <authorList>
            <person name="Gilbert M.J."/>
            <person name="Zomer A.L."/>
            <person name="Timmerman A.J."/>
            <person name="Duim B."/>
            <person name="Wagenaar J.A."/>
        </authorList>
    </citation>
    <scope>NUCLEOTIDE SEQUENCE [LARGE SCALE GENOMIC DNA]</scope>
    <source>
        <strain evidence="11">17S00004-5</strain>
    </source>
</reference>
<sequence length="192" mass="20573">MEYIVEKVGMSRTIGRDSTPVTLLKLINVKVCEVDENGRAIVAYAKGKANNKAIAGQQKKYNLSSEFNKFATIEVANSEAGDQDIEPLSNAKTLKVSFNTKGKGFQGVMKRHGFAGGPGAHGSRFHRRPGSIGNAEWPGRVQPGKKMPGQTGNVKITVKNEVISFDSNSGILVVKGSVPGFNGAMGRVRIVK</sequence>
<dbReference type="Proteomes" id="UP000240535">
    <property type="component" value="Unassembled WGS sequence"/>
</dbReference>
<dbReference type="InterPro" id="IPR000597">
    <property type="entry name" value="Ribosomal_uL3"/>
</dbReference>
<organism evidence="10 11">
    <name type="scientific">Campylobacter blaseri</name>
    <dbReference type="NCBI Taxonomy" id="2042961"/>
    <lineage>
        <taxon>Bacteria</taxon>
        <taxon>Pseudomonadati</taxon>
        <taxon>Campylobacterota</taxon>
        <taxon>Epsilonproteobacteria</taxon>
        <taxon>Campylobacterales</taxon>
        <taxon>Campylobacteraceae</taxon>
        <taxon>Campylobacter</taxon>
    </lineage>
</organism>
<dbReference type="GO" id="GO:0022625">
    <property type="term" value="C:cytosolic large ribosomal subunit"/>
    <property type="evidence" value="ECO:0007669"/>
    <property type="project" value="TreeGrafter"/>
</dbReference>
<dbReference type="GO" id="GO:0006412">
    <property type="term" value="P:translation"/>
    <property type="evidence" value="ECO:0007669"/>
    <property type="project" value="UniProtKB-UniRule"/>
</dbReference>
<dbReference type="AlphaFoldDB" id="A0A2P8R3S6"/>
<dbReference type="SUPFAM" id="SSF50447">
    <property type="entry name" value="Translation proteins"/>
    <property type="match status" value="1"/>
</dbReference>
<proteinExistence type="inferred from homology"/>
<name>A0A2P8R3S6_9BACT</name>
<dbReference type="GO" id="GO:0003735">
    <property type="term" value="F:structural constituent of ribosome"/>
    <property type="evidence" value="ECO:0007669"/>
    <property type="project" value="UniProtKB-UniRule"/>
</dbReference>
<evidence type="ECO:0000256" key="6">
    <source>
        <dbReference type="ARBA" id="ARBA00023274"/>
    </source>
</evidence>
<evidence type="ECO:0000313" key="10">
    <source>
        <dbReference type="EMBL" id="PSM53156.1"/>
    </source>
</evidence>
<dbReference type="GO" id="GO:0019843">
    <property type="term" value="F:rRNA binding"/>
    <property type="evidence" value="ECO:0007669"/>
    <property type="project" value="UniProtKB-KW"/>
</dbReference>
<evidence type="ECO:0000256" key="5">
    <source>
        <dbReference type="ARBA" id="ARBA00022980"/>
    </source>
</evidence>
<comment type="similarity">
    <text evidence="2">Belongs to the universal ribosomal protein uL3 family.</text>
</comment>
<dbReference type="PANTHER" id="PTHR11229">
    <property type="entry name" value="50S RIBOSOMAL PROTEIN L3"/>
    <property type="match status" value="1"/>
</dbReference>